<evidence type="ECO:0000256" key="1">
    <source>
        <dbReference type="SAM" id="Coils"/>
    </source>
</evidence>
<keyword evidence="3" id="KW-1185">Reference proteome</keyword>
<proteinExistence type="predicted"/>
<dbReference type="HOGENOM" id="CLU_592043_0_0_1"/>
<sequence>MQNNSYNGKLSRAEQEYLEERLLRRSKSRPNSTMTFASDTLLRSDLDSIIMSSSYESLSKKHIPLPDERQKETKLTKDLECETKVHSNYELKIKNLELLLKNAQSTINAQSDTIESLTRDMKKTTYEVDQKFPLNTSVLEKTIEELKTRIKKLERIIVTKDQSVSSLTCSLETQMTNLRSFQIECMKLQNDVKIEKEENAQRQREIISLKKSLRDFEKLKLEFSSNLAKNNEKIVELTEQNLILKERLAKNHELFSIEQKKLQDKASEVDIALDNERTRVQKLKDEKISLENKLISLEEENKDLNQMVKRLEKEKADLEINIENLKNNAKNQEKVFFQKKRPVDNNKDNDLEMKSSFGSRKETDLTKNLDNDELSSVKSTLEQLKNSILSFRKEIPNFSVSETDIPKAVHEMTQSELIKYRNSLEEDLINSYSKFREIEELNQNILSQKETVLKIIDSRLYK</sequence>
<reference evidence="2 3" key="1">
    <citation type="journal article" date="2013" name="Curr. Biol.">
        <title>Shared signatures of parasitism and phylogenomics unite Cryptomycota and microsporidia.</title>
        <authorList>
            <person name="James T.Y."/>
            <person name="Pelin A."/>
            <person name="Bonen L."/>
            <person name="Ahrendt S."/>
            <person name="Sain D."/>
            <person name="Corradi N."/>
            <person name="Stajich J.E."/>
        </authorList>
    </citation>
    <scope>NUCLEOTIDE SEQUENCE [LARGE SCALE GENOMIC DNA]</scope>
    <source>
        <strain evidence="2 3">CSF55</strain>
    </source>
</reference>
<dbReference type="AlphaFoldDB" id="A0A075B451"/>
<evidence type="ECO:0000313" key="3">
    <source>
        <dbReference type="Proteomes" id="UP000030755"/>
    </source>
</evidence>
<feature type="coiled-coil region" evidence="1">
    <location>
        <begin position="86"/>
        <end position="335"/>
    </location>
</feature>
<name>A0A075B451_ROZAC</name>
<keyword evidence="1" id="KW-0175">Coiled coil</keyword>
<organism evidence="2 3">
    <name type="scientific">Rozella allomycis (strain CSF55)</name>
    <dbReference type="NCBI Taxonomy" id="988480"/>
    <lineage>
        <taxon>Eukaryota</taxon>
        <taxon>Fungi</taxon>
        <taxon>Fungi incertae sedis</taxon>
        <taxon>Cryptomycota</taxon>
        <taxon>Cryptomycota incertae sedis</taxon>
        <taxon>Rozella</taxon>
    </lineage>
</organism>
<dbReference type="Proteomes" id="UP000030755">
    <property type="component" value="Unassembled WGS sequence"/>
</dbReference>
<gene>
    <name evidence="2" type="ORF">O9G_002668</name>
</gene>
<evidence type="ECO:0000313" key="2">
    <source>
        <dbReference type="EMBL" id="EPZ36025.1"/>
    </source>
</evidence>
<dbReference type="EMBL" id="KE560678">
    <property type="protein sequence ID" value="EPZ36025.1"/>
    <property type="molecule type" value="Genomic_DNA"/>
</dbReference>
<protein>
    <submittedName>
        <fullName evidence="2">Uncharacterized protein</fullName>
    </submittedName>
</protein>
<accession>A0A075B451</accession>